<dbReference type="CDD" id="cd00085">
    <property type="entry name" value="HNHc"/>
    <property type="match status" value="1"/>
</dbReference>
<protein>
    <recommendedName>
        <fullName evidence="4">HNH endonuclease</fullName>
    </recommendedName>
</protein>
<dbReference type="Proteomes" id="UP000192411">
    <property type="component" value="Unassembled WGS sequence"/>
</dbReference>
<proteinExistence type="predicted"/>
<dbReference type="EMBL" id="MVIM01000001">
    <property type="protein sequence ID" value="ORB68619.1"/>
    <property type="molecule type" value="Genomic_DNA"/>
</dbReference>
<organism evidence="2 3">
    <name type="scientific">Mycolicibacterium tusciae</name>
    <dbReference type="NCBI Taxonomy" id="75922"/>
    <lineage>
        <taxon>Bacteria</taxon>
        <taxon>Bacillati</taxon>
        <taxon>Actinomycetota</taxon>
        <taxon>Actinomycetes</taxon>
        <taxon>Mycobacteriales</taxon>
        <taxon>Mycobacteriaceae</taxon>
        <taxon>Mycolicibacterium</taxon>
    </lineage>
</organism>
<evidence type="ECO:0000256" key="1">
    <source>
        <dbReference type="SAM" id="MobiDB-lite"/>
    </source>
</evidence>
<keyword evidence="3" id="KW-1185">Reference proteome</keyword>
<dbReference type="InterPro" id="IPR003615">
    <property type="entry name" value="HNH_nuc"/>
</dbReference>
<reference evidence="2 3" key="1">
    <citation type="submission" date="2017-02" db="EMBL/GenBank/DDBJ databases">
        <title>The new phylogeny of genus Mycobacterium.</title>
        <authorList>
            <person name="Tortoli E."/>
            <person name="Trovato A."/>
            <person name="Cirillo D.M."/>
        </authorList>
    </citation>
    <scope>NUCLEOTIDE SEQUENCE [LARGE SCALE GENOMIC DNA]</scope>
    <source>
        <strain evidence="2 3">DSM 44338</strain>
    </source>
</reference>
<evidence type="ECO:0000313" key="3">
    <source>
        <dbReference type="Proteomes" id="UP000192411"/>
    </source>
</evidence>
<name>A0A1X0K0D8_9MYCO</name>
<accession>A0A1X0K0D8</accession>
<evidence type="ECO:0000313" key="2">
    <source>
        <dbReference type="EMBL" id="ORB68619.1"/>
    </source>
</evidence>
<comment type="caution">
    <text evidence="2">The sequence shown here is derived from an EMBL/GenBank/DDBJ whole genome shotgun (WGS) entry which is preliminary data.</text>
</comment>
<sequence length="111" mass="12147">MREVAKTAKLKPLDVPADDDAGDPGYRPSAKTKELIQWRDLTCRWPGCDKPVAGCDVDHTVPYPDGSTHPSNYQALLSDSPGTQELHHSGYAPFAGHALERVSATLFEFEP</sequence>
<dbReference type="STRING" id="75922.BST47_01520"/>
<feature type="region of interest" description="Disordered" evidence="1">
    <location>
        <begin position="1"/>
        <end position="29"/>
    </location>
</feature>
<dbReference type="AlphaFoldDB" id="A0A1X0K0D8"/>
<evidence type="ECO:0008006" key="4">
    <source>
        <dbReference type="Google" id="ProtNLM"/>
    </source>
</evidence>
<gene>
    <name evidence="2" type="ORF">BST47_01520</name>
</gene>